<keyword evidence="5" id="KW-1185">Reference proteome</keyword>
<dbReference type="InterPro" id="IPR008949">
    <property type="entry name" value="Isoprenoid_synthase_dom_sf"/>
</dbReference>
<comment type="caution">
    <text evidence="4">The sequence shown here is derived from an EMBL/GenBank/DDBJ whole genome shotgun (WGS) entry which is preliminary data.</text>
</comment>
<evidence type="ECO:0000313" key="4">
    <source>
        <dbReference type="EMBL" id="MDT0444255.1"/>
    </source>
</evidence>
<keyword evidence="3" id="KW-0808">Transferase</keyword>
<dbReference type="SFLD" id="SFLDS00005">
    <property type="entry name" value="Isoprenoid_Synthase_Type_I"/>
    <property type="match status" value="1"/>
</dbReference>
<dbReference type="SUPFAM" id="SSF48576">
    <property type="entry name" value="Terpenoid synthases"/>
    <property type="match status" value="1"/>
</dbReference>
<keyword evidence="1" id="KW-0479">Metal-binding</keyword>
<organism evidence="4 5">
    <name type="scientific">Streptomyces johnsoniae</name>
    <dbReference type="NCBI Taxonomy" id="3075532"/>
    <lineage>
        <taxon>Bacteria</taxon>
        <taxon>Bacillati</taxon>
        <taxon>Actinomycetota</taxon>
        <taxon>Actinomycetes</taxon>
        <taxon>Kitasatosporales</taxon>
        <taxon>Streptomycetaceae</taxon>
        <taxon>Streptomyces</taxon>
    </lineage>
</organism>
<evidence type="ECO:0000313" key="5">
    <source>
        <dbReference type="Proteomes" id="UP001183615"/>
    </source>
</evidence>
<dbReference type="PANTHER" id="PTHR12001">
    <property type="entry name" value="GERANYLGERANYL PYROPHOSPHATE SYNTHASE"/>
    <property type="match status" value="1"/>
</dbReference>
<dbReference type="Pfam" id="PF00348">
    <property type="entry name" value="polyprenyl_synt"/>
    <property type="match status" value="1"/>
</dbReference>
<evidence type="ECO:0000256" key="3">
    <source>
        <dbReference type="RuleBase" id="RU004466"/>
    </source>
</evidence>
<accession>A0ABU2S9C7</accession>
<dbReference type="PROSITE" id="PS00723">
    <property type="entry name" value="POLYPRENYL_SYNTHASE_1"/>
    <property type="match status" value="1"/>
</dbReference>
<dbReference type="SFLD" id="SFLDG01017">
    <property type="entry name" value="Polyprenyl_Transferase_Like"/>
    <property type="match status" value="1"/>
</dbReference>
<evidence type="ECO:0000256" key="2">
    <source>
        <dbReference type="ARBA" id="ARBA00022842"/>
    </source>
</evidence>
<dbReference type="InterPro" id="IPR033749">
    <property type="entry name" value="Polyprenyl_synt_CS"/>
</dbReference>
<protein>
    <submittedName>
        <fullName evidence="4">Polyprenyl synthetase family protein</fullName>
    </submittedName>
</protein>
<evidence type="ECO:0000256" key="1">
    <source>
        <dbReference type="ARBA" id="ARBA00022723"/>
    </source>
</evidence>
<reference evidence="5" key="1">
    <citation type="submission" date="2023-07" db="EMBL/GenBank/DDBJ databases">
        <title>30 novel species of actinomycetes from the DSMZ collection.</title>
        <authorList>
            <person name="Nouioui I."/>
        </authorList>
    </citation>
    <scope>NUCLEOTIDE SEQUENCE [LARGE SCALE GENOMIC DNA]</scope>
    <source>
        <strain evidence="5">DSM 41886</strain>
    </source>
</reference>
<dbReference type="Gene3D" id="1.10.600.10">
    <property type="entry name" value="Farnesyl Diphosphate Synthase"/>
    <property type="match status" value="1"/>
</dbReference>
<dbReference type="Proteomes" id="UP001183615">
    <property type="component" value="Unassembled WGS sequence"/>
</dbReference>
<comment type="similarity">
    <text evidence="3">Belongs to the FPP/GGPP synthase family.</text>
</comment>
<dbReference type="PANTHER" id="PTHR12001:SF86">
    <property type="entry name" value="GERANYLGERANYL DIPHOSPHATE SYNTHASE"/>
    <property type="match status" value="1"/>
</dbReference>
<gene>
    <name evidence="4" type="ORF">RM779_16865</name>
</gene>
<keyword evidence="2" id="KW-0460">Magnesium</keyword>
<dbReference type="RefSeq" id="WP_311618521.1">
    <property type="nucleotide sequence ID" value="NZ_JAVREV010000008.1"/>
</dbReference>
<sequence length="352" mass="37151">MVPASASLVEQISSAQQTLRRCRGIVRPALMATIDRLPPSTHQLALYACNGGASGATEEGSGGKGVRQAFAVLAGEAVGGRAESAIPAAVAAELIHNFSLIHDDIIDKDEWRRHRPAVWKAFGTGPAVLAGDALLALAVEVVSTSAGDRCPQALRLLCTALSGLMRGQAQDLQFEDRPWQGPDAVVPEEYWLMVAGKTGALFAGAAALGALLAGGEPRMVEAFATAGQEFGMAFQTIDDALGIWGDPRKTGKPVGSDLRRRKKTLPVLVTLARGDAPARRLASLLETETEFDEQNTAAATALIEEAGGRDLVMAEGQRALGRAHQALADVPLLPRTWMELTALSEYLVSRTS</sequence>
<name>A0ABU2S9C7_9ACTN</name>
<dbReference type="InterPro" id="IPR000092">
    <property type="entry name" value="Polyprenyl_synt"/>
</dbReference>
<proteinExistence type="inferred from homology"/>
<dbReference type="EMBL" id="JAVREV010000008">
    <property type="protein sequence ID" value="MDT0444255.1"/>
    <property type="molecule type" value="Genomic_DNA"/>
</dbReference>